<name>A0A6J1CTC8_MOMCH</name>
<accession>A0A6J1CTC8</accession>
<gene>
    <name evidence="2" type="primary">LOC111014154</name>
</gene>
<dbReference type="RefSeq" id="XP_022144473.1">
    <property type="nucleotide sequence ID" value="XM_022288781.1"/>
</dbReference>
<dbReference type="GeneID" id="111014154"/>
<dbReference type="PANTHER" id="PTHR33067:SF9">
    <property type="entry name" value="RNA-DIRECTED DNA POLYMERASE"/>
    <property type="match status" value="1"/>
</dbReference>
<reference evidence="2" key="1">
    <citation type="submission" date="2025-08" db="UniProtKB">
        <authorList>
            <consortium name="RefSeq"/>
        </authorList>
    </citation>
    <scope>IDENTIFICATION</scope>
    <source>
        <strain evidence="2">OHB3-1</strain>
    </source>
</reference>
<dbReference type="InterPro" id="IPR021109">
    <property type="entry name" value="Peptidase_aspartic_dom_sf"/>
</dbReference>
<protein>
    <submittedName>
        <fullName evidence="2">Uncharacterized protein LOC111014154</fullName>
    </submittedName>
</protein>
<dbReference type="Gene3D" id="2.40.70.10">
    <property type="entry name" value="Acid Proteases"/>
    <property type="match status" value="1"/>
</dbReference>
<dbReference type="AlphaFoldDB" id="A0A6J1CTC8"/>
<evidence type="ECO:0000313" key="2">
    <source>
        <dbReference type="RefSeq" id="XP_022144473.1"/>
    </source>
</evidence>
<dbReference type="KEGG" id="mcha:111014154"/>
<dbReference type="PANTHER" id="PTHR33067">
    <property type="entry name" value="RNA-DIRECTED DNA POLYMERASE-RELATED"/>
    <property type="match status" value="1"/>
</dbReference>
<organism evidence="1 2">
    <name type="scientific">Momordica charantia</name>
    <name type="common">Bitter gourd</name>
    <name type="synonym">Balsam pear</name>
    <dbReference type="NCBI Taxonomy" id="3673"/>
    <lineage>
        <taxon>Eukaryota</taxon>
        <taxon>Viridiplantae</taxon>
        <taxon>Streptophyta</taxon>
        <taxon>Embryophyta</taxon>
        <taxon>Tracheophyta</taxon>
        <taxon>Spermatophyta</taxon>
        <taxon>Magnoliopsida</taxon>
        <taxon>eudicotyledons</taxon>
        <taxon>Gunneridae</taxon>
        <taxon>Pentapetalae</taxon>
        <taxon>rosids</taxon>
        <taxon>fabids</taxon>
        <taxon>Cucurbitales</taxon>
        <taxon>Cucurbitaceae</taxon>
        <taxon>Momordiceae</taxon>
        <taxon>Momordica</taxon>
    </lineage>
</organism>
<dbReference type="OrthoDB" id="778454at2759"/>
<evidence type="ECO:0000313" key="1">
    <source>
        <dbReference type="Proteomes" id="UP000504603"/>
    </source>
</evidence>
<dbReference type="Proteomes" id="UP000504603">
    <property type="component" value="Unplaced"/>
</dbReference>
<dbReference type="CDD" id="cd00303">
    <property type="entry name" value="retropepsin_like"/>
    <property type="match status" value="1"/>
</dbReference>
<sequence length="149" mass="16570">MEALEQMPNYVRFLKEILTKKRTLGDYETVAMTKACSTTLTSKIPTKMKDPQSFTIPVSIGGQQIGLASCDLGASINLMSLSIYKLGIGKARPTTVTLQLADRSITHPEGKIEDVLVQVDKFIFPVDFIILDYDADKEVPIMMQLGELW</sequence>
<keyword evidence="1" id="KW-1185">Reference proteome</keyword>
<proteinExistence type="predicted"/>